<dbReference type="RefSeq" id="WP_133429722.1">
    <property type="nucleotide sequence ID" value="NZ_BMCC01000003.1"/>
</dbReference>
<keyword evidence="1" id="KW-0813">Transport</keyword>
<evidence type="ECO:0000259" key="2">
    <source>
        <dbReference type="Pfam" id="PF00005"/>
    </source>
</evidence>
<sequence length="88" mass="9585">MSIELKNVSMKFKDTTAVHDVNLKIEEGQLVSLLGPSGCGKSTTLFMLAGLYEPTDGSILFNSKDVTRLEPEKRNIGMVLRTGLLSAK</sequence>
<organism evidence="3 4">
    <name type="scientific">Macrococcus hajekii</name>
    <dbReference type="NCBI Taxonomy" id="198482"/>
    <lineage>
        <taxon>Bacteria</taxon>
        <taxon>Bacillati</taxon>
        <taxon>Bacillota</taxon>
        <taxon>Bacilli</taxon>
        <taxon>Bacillales</taxon>
        <taxon>Staphylococcaceae</taxon>
        <taxon>Macrococcus</taxon>
    </lineage>
</organism>
<keyword evidence="4" id="KW-1185">Reference proteome</keyword>
<dbReference type="PANTHER" id="PTHR42781">
    <property type="entry name" value="SPERMIDINE/PUTRESCINE IMPORT ATP-BINDING PROTEIN POTA"/>
    <property type="match status" value="1"/>
</dbReference>
<dbReference type="Gene3D" id="3.40.50.300">
    <property type="entry name" value="P-loop containing nucleotide triphosphate hydrolases"/>
    <property type="match status" value="1"/>
</dbReference>
<feature type="domain" description="ABC transporter" evidence="2">
    <location>
        <begin position="18"/>
        <end position="80"/>
    </location>
</feature>
<name>A0A4R6BJA0_9STAP</name>
<gene>
    <name evidence="3" type="ORF">ERX37_05715</name>
</gene>
<dbReference type="PANTHER" id="PTHR42781:SF4">
    <property type="entry name" value="SPERMIDINE_PUTRESCINE IMPORT ATP-BINDING PROTEIN POTA"/>
    <property type="match status" value="1"/>
</dbReference>
<evidence type="ECO:0000256" key="1">
    <source>
        <dbReference type="ARBA" id="ARBA00022448"/>
    </source>
</evidence>
<dbReference type="EMBL" id="SCWE01000002">
    <property type="protein sequence ID" value="TDM01708.1"/>
    <property type="molecule type" value="Genomic_DNA"/>
</dbReference>
<dbReference type="Proteomes" id="UP000295328">
    <property type="component" value="Unassembled WGS sequence"/>
</dbReference>
<keyword evidence="3" id="KW-0067">ATP-binding</keyword>
<evidence type="ECO:0000313" key="3">
    <source>
        <dbReference type="EMBL" id="TDM01708.1"/>
    </source>
</evidence>
<reference evidence="3 4" key="1">
    <citation type="submission" date="2019-01" db="EMBL/GenBank/DDBJ databases">
        <title>Draft genome sequences of the type strains of six Macrococcus species.</title>
        <authorList>
            <person name="Mazhar S."/>
            <person name="Altermann E."/>
            <person name="Hill C."/>
            <person name="Mcauliffe O."/>
        </authorList>
    </citation>
    <scope>NUCLEOTIDE SEQUENCE [LARGE SCALE GENOMIC DNA]</scope>
    <source>
        <strain evidence="3 4">CCM4809</strain>
    </source>
</reference>
<dbReference type="OrthoDB" id="9804819at2"/>
<dbReference type="Pfam" id="PF00005">
    <property type="entry name" value="ABC_tran"/>
    <property type="match status" value="1"/>
</dbReference>
<comment type="caution">
    <text evidence="3">The sequence shown here is derived from an EMBL/GenBank/DDBJ whole genome shotgun (WGS) entry which is preliminary data.</text>
</comment>
<dbReference type="InterPro" id="IPR050093">
    <property type="entry name" value="ABC_SmlMolc_Importer"/>
</dbReference>
<evidence type="ECO:0000313" key="4">
    <source>
        <dbReference type="Proteomes" id="UP000295328"/>
    </source>
</evidence>
<dbReference type="GO" id="GO:0016887">
    <property type="term" value="F:ATP hydrolysis activity"/>
    <property type="evidence" value="ECO:0007669"/>
    <property type="project" value="InterPro"/>
</dbReference>
<dbReference type="InterPro" id="IPR003439">
    <property type="entry name" value="ABC_transporter-like_ATP-bd"/>
</dbReference>
<accession>A0A4R6BJA0</accession>
<dbReference type="GO" id="GO:0005524">
    <property type="term" value="F:ATP binding"/>
    <property type="evidence" value="ECO:0007669"/>
    <property type="project" value="UniProtKB-KW"/>
</dbReference>
<dbReference type="AlphaFoldDB" id="A0A4R6BJA0"/>
<proteinExistence type="predicted"/>
<protein>
    <submittedName>
        <fullName evidence="3">ABC transporter ATP-binding protein</fullName>
    </submittedName>
</protein>
<dbReference type="InterPro" id="IPR027417">
    <property type="entry name" value="P-loop_NTPase"/>
</dbReference>
<keyword evidence="3" id="KW-0547">Nucleotide-binding</keyword>
<dbReference type="SUPFAM" id="SSF52540">
    <property type="entry name" value="P-loop containing nucleoside triphosphate hydrolases"/>
    <property type="match status" value="1"/>
</dbReference>